<gene>
    <name evidence="2" type="ORF">V5R04_09910</name>
</gene>
<accession>A0AAU7DTC7</accession>
<dbReference type="EMBL" id="CP146203">
    <property type="protein sequence ID" value="XBH20550.1"/>
    <property type="molecule type" value="Genomic_DNA"/>
</dbReference>
<dbReference type="AlphaFoldDB" id="A0AAU7DTC7"/>
<proteinExistence type="predicted"/>
<sequence>MLLTLPVLIVASSCSTPNVSPEDGEKREGTGAADSGVNLVDSTTVLGAYANPLDPITHPDATKERIIAQAYNSTLKQCMEGRGFEYIEGMGELRRSSESDAQYVYSVTDPQVAAVYGFHPQSWVEDAIKSEARLTEPSPSVAYTDALYGDMHTVKVFDQDGVEIGSYDPESCVGVANDTVRPNWAEERQLDALAWEISLAVNEQSTPEVIEGFAAWSVCMKDSGFEYATPWDANNEFDSNLPTAPEIEVAVASAECQQSTGLIKTWSRVRAELVHKELEKHPGIITRWNEIQQESLSLVEKVQ</sequence>
<name>A0AAU7DTC7_9MICO</name>
<protein>
    <recommendedName>
        <fullName evidence="3">Lipoprotein</fullName>
    </recommendedName>
</protein>
<evidence type="ECO:0008006" key="3">
    <source>
        <dbReference type="Google" id="ProtNLM"/>
    </source>
</evidence>
<organism evidence="2">
    <name type="scientific">Jonesiaceae bacterium BS-20</name>
    <dbReference type="NCBI Taxonomy" id="3120821"/>
    <lineage>
        <taxon>Bacteria</taxon>
        <taxon>Bacillati</taxon>
        <taxon>Actinomycetota</taxon>
        <taxon>Actinomycetes</taxon>
        <taxon>Micrococcales</taxon>
        <taxon>Jonesiaceae</taxon>
    </lineage>
</organism>
<evidence type="ECO:0000256" key="1">
    <source>
        <dbReference type="SAM" id="MobiDB-lite"/>
    </source>
</evidence>
<feature type="region of interest" description="Disordered" evidence="1">
    <location>
        <begin position="16"/>
        <end position="36"/>
    </location>
</feature>
<reference evidence="2" key="1">
    <citation type="submission" date="2024-02" db="EMBL/GenBank/DDBJ databases">
        <title>Tomenella chthoni gen. nov. sp. nov., a member of the family Jonesiaceae isolated from bat guano.</title>
        <authorList>
            <person name="Miller S.L."/>
            <person name="King J."/>
            <person name="Sankaranarayanan K."/>
            <person name="Lawson P.A."/>
        </authorList>
    </citation>
    <scope>NUCLEOTIDE SEQUENCE</scope>
    <source>
        <strain evidence="2">BS-20</strain>
    </source>
</reference>
<evidence type="ECO:0000313" key="2">
    <source>
        <dbReference type="EMBL" id="XBH20550.1"/>
    </source>
</evidence>